<keyword evidence="3" id="KW-1185">Reference proteome</keyword>
<accession>A0ABU1PP92</accession>
<evidence type="ECO:0000313" key="2">
    <source>
        <dbReference type="EMBL" id="MDR6592482.1"/>
    </source>
</evidence>
<organism evidence="2 3">
    <name type="scientific">Saccharothrix longispora</name>
    <dbReference type="NCBI Taxonomy" id="33920"/>
    <lineage>
        <taxon>Bacteria</taxon>
        <taxon>Bacillati</taxon>
        <taxon>Actinomycetota</taxon>
        <taxon>Actinomycetes</taxon>
        <taxon>Pseudonocardiales</taxon>
        <taxon>Pseudonocardiaceae</taxon>
        <taxon>Saccharothrix</taxon>
    </lineage>
</organism>
<evidence type="ECO:0000256" key="1">
    <source>
        <dbReference type="SAM" id="MobiDB-lite"/>
    </source>
</evidence>
<comment type="caution">
    <text evidence="2">The sequence shown here is derived from an EMBL/GenBank/DDBJ whole genome shotgun (WGS) entry which is preliminary data.</text>
</comment>
<reference evidence="2 3" key="1">
    <citation type="submission" date="2023-07" db="EMBL/GenBank/DDBJ databases">
        <title>Sequencing the genomes of 1000 actinobacteria strains.</title>
        <authorList>
            <person name="Klenk H.-P."/>
        </authorList>
    </citation>
    <scope>NUCLEOTIDE SEQUENCE [LARGE SCALE GENOMIC DNA]</scope>
    <source>
        <strain evidence="2 3">DSM 43749</strain>
    </source>
</reference>
<dbReference type="EMBL" id="JAVDSG010000001">
    <property type="protein sequence ID" value="MDR6592482.1"/>
    <property type="molecule type" value="Genomic_DNA"/>
</dbReference>
<dbReference type="RefSeq" id="WP_310304056.1">
    <property type="nucleotide sequence ID" value="NZ_BAAAXB010000001.1"/>
</dbReference>
<feature type="region of interest" description="Disordered" evidence="1">
    <location>
        <begin position="1"/>
        <end position="80"/>
    </location>
</feature>
<sequence>MRDQRQSSGAGLDRNGKPLNRSGTLSVQCQPFGAGEDRNDRNETLNRRLEDSAGSTGHDTADEAQDLALPTGMAAFRRTC</sequence>
<dbReference type="Proteomes" id="UP001268819">
    <property type="component" value="Unassembled WGS sequence"/>
</dbReference>
<proteinExistence type="predicted"/>
<evidence type="ECO:0000313" key="3">
    <source>
        <dbReference type="Proteomes" id="UP001268819"/>
    </source>
</evidence>
<protein>
    <submittedName>
        <fullName evidence="2">Uncharacterized protein</fullName>
    </submittedName>
</protein>
<name>A0ABU1PP92_9PSEU</name>
<feature type="compositionally biased region" description="Basic and acidic residues" evidence="1">
    <location>
        <begin position="35"/>
        <end position="51"/>
    </location>
</feature>
<gene>
    <name evidence="2" type="ORF">J2S66_000866</name>
</gene>